<dbReference type="EMBL" id="JARBHB010000015">
    <property type="protein sequence ID" value="KAJ8867744.1"/>
    <property type="molecule type" value="Genomic_DNA"/>
</dbReference>
<evidence type="ECO:0000313" key="3">
    <source>
        <dbReference type="Proteomes" id="UP001159363"/>
    </source>
</evidence>
<evidence type="ECO:0000313" key="2">
    <source>
        <dbReference type="EMBL" id="KAJ8867744.1"/>
    </source>
</evidence>
<name>A0ABQ9G5L4_9NEOP</name>
<comment type="caution">
    <text evidence="2">The sequence shown here is derived from an EMBL/GenBank/DDBJ whole genome shotgun (WGS) entry which is preliminary data.</text>
</comment>
<feature type="region of interest" description="Disordered" evidence="1">
    <location>
        <begin position="813"/>
        <end position="847"/>
    </location>
</feature>
<keyword evidence="3" id="KW-1185">Reference proteome</keyword>
<evidence type="ECO:0000256" key="1">
    <source>
        <dbReference type="SAM" id="MobiDB-lite"/>
    </source>
</evidence>
<organism evidence="2 3">
    <name type="scientific">Dryococelus australis</name>
    <dbReference type="NCBI Taxonomy" id="614101"/>
    <lineage>
        <taxon>Eukaryota</taxon>
        <taxon>Metazoa</taxon>
        <taxon>Ecdysozoa</taxon>
        <taxon>Arthropoda</taxon>
        <taxon>Hexapoda</taxon>
        <taxon>Insecta</taxon>
        <taxon>Pterygota</taxon>
        <taxon>Neoptera</taxon>
        <taxon>Polyneoptera</taxon>
        <taxon>Phasmatodea</taxon>
        <taxon>Verophasmatodea</taxon>
        <taxon>Anareolatae</taxon>
        <taxon>Phasmatidae</taxon>
        <taxon>Eurycanthinae</taxon>
        <taxon>Dryococelus</taxon>
    </lineage>
</organism>
<reference evidence="2 3" key="1">
    <citation type="submission" date="2023-02" db="EMBL/GenBank/DDBJ databases">
        <title>LHISI_Scaffold_Assembly.</title>
        <authorList>
            <person name="Stuart O.P."/>
            <person name="Cleave R."/>
            <person name="Magrath M.J.L."/>
            <person name="Mikheyev A.S."/>
        </authorList>
    </citation>
    <scope>NUCLEOTIDE SEQUENCE [LARGE SCALE GENOMIC DNA]</scope>
    <source>
        <strain evidence="2">Daus_M_001</strain>
        <tissue evidence="2">Leg muscle</tissue>
    </source>
</reference>
<gene>
    <name evidence="2" type="ORF">PR048_031547</name>
</gene>
<accession>A0ABQ9G5L4</accession>
<dbReference type="Proteomes" id="UP001159363">
    <property type="component" value="Chromosome 14"/>
</dbReference>
<protein>
    <submittedName>
        <fullName evidence="2">Uncharacterized protein</fullName>
    </submittedName>
</protein>
<proteinExistence type="predicted"/>
<sequence length="915" mass="102482">MQGWVKREIPEKPAASSATIPTCGNPGVTWLGIEPGSPWWEASSLKVVPCQRHRYAGAIFQALPARVLSHSDHLSKKTLDTGLEVTPCYSFLFMTLVSFPEARFIEKDARQIPPIQTLGPQPSDHAGFNRNPLHRTKMQGAMVCGSIACVSECHVADAQVIENPQDGQGVADTVTSFHADKTRYLIGLDIGTKDFCTRITIGPQKLCLEFGHRVFEHPSHWRKISPLTGREEWFCAAANVITPRDIHTVVSGRHDHLLCSTLCKINIATGLITLFMRRLKMKLGANCRCPGVTAGLRTVVSHHDRHNALWRDRLTEVATSKEPMTLYLRLLSVGVGQQASSNASLLRLMDTGVVLTCPPTMPCLSLLRSVCDQALLDHGVTDLRSAAKLNSLSWLCTNLRMFHGRFPVRPRTPVSREQFGWALSSWWCMAGDSVASRVFSEYSHSSHALHSTAVTIPPRFTQTSLQTRMMKTSPHVRYLTVCHHPSHEQEFPLFVNVTCRTLPTSCPVKRQQCSVLILEESGVKSKALRYGTTALPTRLFARTRGGVVVRPLTSHFCETGSIHSGVSPRFSLVGIVPGYAARRRVFLGISRFPPPLHSGVAPYSPRFTLIDSQDLDVKSLPNIFTHSLSDLMHKYICQRWLLILDRDFEPPISAVRNELHLDLQSSSELEWCNSFPCRSYIRSRIEFRTTTVQPGISHGLNSCYELRKGRLDTSHEQTVCAFCGRMHVDRPRVAMHYGFITPCSGENFFHAGEFEVDAFTELNESLSYRWNVLFNGMQETVPRYAEGCALSPLSLVARIDFGKLIIKEPLLKREGGKRGGGPTKTVSPHDTTRRLQRKSSRRKNQEQNSIAPPISLLAVRRLHSRRHLTLRWLVVSYVFARPSLSVARSSKTSRAHKEGLDIRLYTPLYEPGSTL</sequence>